<dbReference type="GeneID" id="84789015"/>
<gene>
    <name evidence="2" type="primary">agaS</name>
    <name evidence="2" type="ORF">HMPREF0198_0821</name>
</gene>
<dbReference type="GO" id="GO:1901135">
    <property type="term" value="P:carbohydrate derivative metabolic process"/>
    <property type="evidence" value="ECO:0007669"/>
    <property type="project" value="InterPro"/>
</dbReference>
<feature type="domain" description="SIS" evidence="1">
    <location>
        <begin position="218"/>
        <end position="372"/>
    </location>
</feature>
<proteinExistence type="predicted"/>
<dbReference type="GO" id="GO:0097367">
    <property type="term" value="F:carbohydrate derivative binding"/>
    <property type="evidence" value="ECO:0007669"/>
    <property type="project" value="InterPro"/>
</dbReference>
<dbReference type="PANTHER" id="PTHR32502:SF3">
    <property type="entry name" value="D-GALACTOSAMINE-6-PHOSPHATE DEAMINASE AGAS-RELATED"/>
    <property type="match status" value="1"/>
</dbReference>
<dbReference type="EMBL" id="ACKY01000037">
    <property type="protein sequence ID" value="EEV89043.1"/>
    <property type="molecule type" value="Genomic_DNA"/>
</dbReference>
<dbReference type="AlphaFoldDB" id="C8N8J4"/>
<accession>C8N8J4</accession>
<reference evidence="2 3" key="1">
    <citation type="submission" date="2009-08" db="EMBL/GenBank/DDBJ databases">
        <authorList>
            <person name="Qin X."/>
            <person name="Bachman B."/>
            <person name="Battles P."/>
            <person name="Bell A."/>
            <person name="Bess C."/>
            <person name="Bickham C."/>
            <person name="Chaboub L."/>
            <person name="Chen D."/>
            <person name="Coyle M."/>
            <person name="Deiros D.R."/>
            <person name="Dinh H."/>
            <person name="Forbes L."/>
            <person name="Fowler G."/>
            <person name="Francisco L."/>
            <person name="Fu Q."/>
            <person name="Gubbala S."/>
            <person name="Hale W."/>
            <person name="Han Y."/>
            <person name="Hemphill L."/>
            <person name="Highlander S.K."/>
            <person name="Hirani K."/>
            <person name="Hogues M."/>
            <person name="Jackson L."/>
            <person name="Jakkamsetti A."/>
            <person name="Javaid M."/>
            <person name="Jiang H."/>
            <person name="Korchina V."/>
            <person name="Kovar C."/>
            <person name="Lara F."/>
            <person name="Lee S."/>
            <person name="Mata R."/>
            <person name="Mathew T."/>
            <person name="Moen C."/>
            <person name="Morales K."/>
            <person name="Munidasa M."/>
            <person name="Nazareth L."/>
            <person name="Ngo R."/>
            <person name="Nguyen L."/>
            <person name="Okwuonu G."/>
            <person name="Ongeri F."/>
            <person name="Patil S."/>
            <person name="Petrosino J."/>
            <person name="Pham C."/>
            <person name="Pham P."/>
            <person name="Pu L.-L."/>
            <person name="Puazo M."/>
            <person name="Raj R."/>
            <person name="Reid J."/>
            <person name="Rouhana J."/>
            <person name="Saada N."/>
            <person name="Shang Y."/>
            <person name="Simmons D."/>
            <person name="Thornton R."/>
            <person name="Warren J."/>
            <person name="Weissenberger G."/>
            <person name="Zhang J."/>
            <person name="Zhang L."/>
            <person name="Zhou C."/>
            <person name="Zhu D."/>
            <person name="Muzny D."/>
            <person name="Worley K."/>
            <person name="Gibbs R."/>
        </authorList>
    </citation>
    <scope>NUCLEOTIDE SEQUENCE [LARGE SCALE GENOMIC DNA]</scope>
    <source>
        <strain evidence="3">ATCC 15826 / DSM 8339 / NCTC 10426 / 6573</strain>
    </source>
</reference>
<keyword evidence="2" id="KW-0413">Isomerase</keyword>
<dbReference type="SUPFAM" id="SSF53697">
    <property type="entry name" value="SIS domain"/>
    <property type="match status" value="1"/>
</dbReference>
<dbReference type="PROSITE" id="PS51464">
    <property type="entry name" value="SIS"/>
    <property type="match status" value="2"/>
</dbReference>
<dbReference type="EC" id="5.-.-.-" evidence="2"/>
<dbReference type="STRING" id="2718.CHUV0807_0600"/>
<dbReference type="PANTHER" id="PTHR32502">
    <property type="entry name" value="N-ACETYLGALACTOSAMINE PERMEASE II COMPONENT-RELATED"/>
    <property type="match status" value="1"/>
</dbReference>
<dbReference type="HOGENOM" id="CLU_012520_0_0_6"/>
<dbReference type="Pfam" id="PF01380">
    <property type="entry name" value="SIS"/>
    <property type="match status" value="1"/>
</dbReference>
<keyword evidence="3" id="KW-1185">Reference proteome</keyword>
<dbReference type="GO" id="GO:0005886">
    <property type="term" value="C:plasma membrane"/>
    <property type="evidence" value="ECO:0007669"/>
    <property type="project" value="TreeGrafter"/>
</dbReference>
<name>C8N8J4_CARH6</name>
<dbReference type="RefSeq" id="WP_004140264.1">
    <property type="nucleotide sequence ID" value="NZ_GG694026.1"/>
</dbReference>
<evidence type="ECO:0000313" key="2">
    <source>
        <dbReference type="EMBL" id="EEV89043.1"/>
    </source>
</evidence>
<evidence type="ECO:0000313" key="3">
    <source>
        <dbReference type="Proteomes" id="UP000004870"/>
    </source>
</evidence>
<dbReference type="InterPro" id="IPR046348">
    <property type="entry name" value="SIS_dom_sf"/>
</dbReference>
<dbReference type="GO" id="GO:0009401">
    <property type="term" value="P:phosphoenolpyruvate-dependent sugar phosphotransferase system"/>
    <property type="evidence" value="ECO:0007669"/>
    <property type="project" value="TreeGrafter"/>
</dbReference>
<dbReference type="OrthoDB" id="9779207at2"/>
<sequence length="392" mass="41499">MLFGKEPHWFANHGATATAREIHQQGDCWQKIPALLAATDPALKSRLHAALHDARATIAFSGAGTSAYVGDILAPAIQRHSRAHCLTTASTDLVAQPAGKLPRDAHGFLFAFARSGNSPESVASLEKAAAVAPELVPVAVTCNDHGALAEHCRNGHGYCCQMPPETHDESFVMTSSFSTMTLFTAALCREALDLPPPDFAALAAAQRRISDTFYTSTALDALAACNRIIYLGSDALYGATRESALKILEMTAGKIPTMAETTLGFRHGPKSLINGETAVCFLVSSDPYTQQYDRDLALEVLGDGNAAQVLIFAPAAFLARYPELAASRAHVIAFDAALDGQDDAALAPLYVQYAQLSGLRCALDAGISPDNPSPDGSVNRVVKGVTDYPYPA</sequence>
<protein>
    <submittedName>
        <fullName evidence="2">Sugar isomerase, AgaS family</fullName>
        <ecNumber evidence="2">5.-.-.-</ecNumber>
    </submittedName>
</protein>
<evidence type="ECO:0000259" key="1">
    <source>
        <dbReference type="PROSITE" id="PS51464"/>
    </source>
</evidence>
<feature type="domain" description="SIS" evidence="1">
    <location>
        <begin position="47"/>
        <end position="197"/>
    </location>
</feature>
<dbReference type="Gene3D" id="3.40.50.10490">
    <property type="entry name" value="Glucose-6-phosphate isomerase like protein, domain 1"/>
    <property type="match status" value="2"/>
</dbReference>
<dbReference type="Proteomes" id="UP000004870">
    <property type="component" value="Unassembled WGS sequence"/>
</dbReference>
<dbReference type="InterPro" id="IPR001347">
    <property type="entry name" value="SIS_dom"/>
</dbReference>
<comment type="caution">
    <text evidence="2">The sequence shown here is derived from an EMBL/GenBank/DDBJ whole genome shotgun (WGS) entry which is preliminary data.</text>
</comment>
<organism evidence="2 3">
    <name type="scientific">Cardiobacterium hominis (strain ATCC 15826 / DSM 8339 / NCTC 10426 / 6573)</name>
    <dbReference type="NCBI Taxonomy" id="638300"/>
    <lineage>
        <taxon>Bacteria</taxon>
        <taxon>Pseudomonadati</taxon>
        <taxon>Pseudomonadota</taxon>
        <taxon>Gammaproteobacteria</taxon>
        <taxon>Cardiobacteriales</taxon>
        <taxon>Cardiobacteriaceae</taxon>
        <taxon>Cardiobacterium</taxon>
    </lineage>
</organism>
<dbReference type="GO" id="GO:0016853">
    <property type="term" value="F:isomerase activity"/>
    <property type="evidence" value="ECO:0007669"/>
    <property type="project" value="UniProtKB-KW"/>
</dbReference>
<dbReference type="InterPro" id="IPR050303">
    <property type="entry name" value="GatZ_KbaZ_carbometab"/>
</dbReference>